<dbReference type="EMBL" id="AZBU02000004">
    <property type="protein sequence ID" value="TKR82720.1"/>
    <property type="molecule type" value="Genomic_DNA"/>
</dbReference>
<name>A0A4U5NIV0_STECR</name>
<evidence type="ECO:0000313" key="2">
    <source>
        <dbReference type="EMBL" id="TKR82720.1"/>
    </source>
</evidence>
<reference evidence="2 3" key="2">
    <citation type="journal article" date="2019" name="G3 (Bethesda)">
        <title>Hybrid Assembly of the Genome of the Entomopathogenic Nematode Steinernema carpocapsae Identifies the X-Chromosome.</title>
        <authorList>
            <person name="Serra L."/>
            <person name="Macchietto M."/>
            <person name="Macias-Munoz A."/>
            <person name="McGill C.J."/>
            <person name="Rodriguez I.M."/>
            <person name="Rodriguez B."/>
            <person name="Murad R."/>
            <person name="Mortazavi A."/>
        </authorList>
    </citation>
    <scope>NUCLEOTIDE SEQUENCE [LARGE SCALE GENOMIC DNA]</scope>
    <source>
        <strain evidence="2 3">ALL</strain>
    </source>
</reference>
<evidence type="ECO:0000259" key="1">
    <source>
        <dbReference type="Pfam" id="PF03407"/>
    </source>
</evidence>
<reference evidence="2 3" key="1">
    <citation type="journal article" date="2015" name="Genome Biol.">
        <title>Comparative genomics of Steinernema reveals deeply conserved gene regulatory networks.</title>
        <authorList>
            <person name="Dillman A.R."/>
            <person name="Macchietto M."/>
            <person name="Porter C.F."/>
            <person name="Rogers A."/>
            <person name="Williams B."/>
            <person name="Antoshechkin I."/>
            <person name="Lee M.M."/>
            <person name="Goodwin Z."/>
            <person name="Lu X."/>
            <person name="Lewis E.E."/>
            <person name="Goodrich-Blair H."/>
            <person name="Stock S.P."/>
            <person name="Adams B.J."/>
            <person name="Sternberg P.W."/>
            <person name="Mortazavi A."/>
        </authorList>
    </citation>
    <scope>NUCLEOTIDE SEQUENCE [LARGE SCALE GENOMIC DNA]</scope>
    <source>
        <strain evidence="2 3">ALL</strain>
    </source>
</reference>
<feature type="domain" description="Nucleotide-diphospho-sugar transferase" evidence="1">
    <location>
        <begin position="90"/>
        <end position="259"/>
    </location>
</feature>
<evidence type="ECO:0000313" key="3">
    <source>
        <dbReference type="Proteomes" id="UP000298663"/>
    </source>
</evidence>
<proteinExistence type="predicted"/>
<accession>A0A4U5NIV0</accession>
<dbReference type="PANTHER" id="PTHR31967:SF4">
    <property type="entry name" value="NUCLEOTIDE-DIPHOSPHO-SUGAR TRANSFERASE DOMAIN-CONTAINING PROTEIN"/>
    <property type="match status" value="1"/>
</dbReference>
<gene>
    <name evidence="2" type="ORF">L596_016403</name>
</gene>
<protein>
    <recommendedName>
        <fullName evidence="1">Nucleotide-diphospho-sugar transferase domain-containing protein</fullName>
    </recommendedName>
</protein>
<dbReference type="PANTHER" id="PTHR31967">
    <property type="entry name" value="GROUNDHOG (HEDGEHOG-LIKE FAMILY)-RELATED"/>
    <property type="match status" value="1"/>
</dbReference>
<comment type="caution">
    <text evidence="2">The sequence shown here is derived from an EMBL/GenBank/DDBJ whole genome shotgun (WGS) entry which is preliminary data.</text>
</comment>
<keyword evidence="3" id="KW-1185">Reference proteome</keyword>
<dbReference type="OrthoDB" id="5845882at2759"/>
<dbReference type="InterPro" id="IPR005069">
    <property type="entry name" value="Nucl-diP-sugar_transferase"/>
</dbReference>
<dbReference type="Pfam" id="PF03407">
    <property type="entry name" value="Nucleotid_trans"/>
    <property type="match status" value="1"/>
</dbReference>
<organism evidence="2 3">
    <name type="scientific">Steinernema carpocapsae</name>
    <name type="common">Entomopathogenic nematode</name>
    <dbReference type="NCBI Taxonomy" id="34508"/>
    <lineage>
        <taxon>Eukaryota</taxon>
        <taxon>Metazoa</taxon>
        <taxon>Ecdysozoa</taxon>
        <taxon>Nematoda</taxon>
        <taxon>Chromadorea</taxon>
        <taxon>Rhabditida</taxon>
        <taxon>Tylenchina</taxon>
        <taxon>Panagrolaimomorpha</taxon>
        <taxon>Strongyloidoidea</taxon>
        <taxon>Steinernematidae</taxon>
        <taxon>Steinernema</taxon>
    </lineage>
</organism>
<dbReference type="Proteomes" id="UP000298663">
    <property type="component" value="Unassembled WGS sequence"/>
</dbReference>
<dbReference type="AlphaFoldDB" id="A0A4U5NIV0"/>
<sequence>MRVLRLTASYIVFFYFLIQIQRKLRISGDALQFLAAHRRDTSEESFEASLQLKNALNERRSPAVLLLNKYALNITLNFLCNVASFPDVSERLLIFAFDHSSYNTIHRSFSNITVLYWPIRPFMTAFRQGDSAYQFFQLFRANLAAYLSVRTESFWMIQSDTLWRKNLFEVIDPKKYLKNGENIILDQEGTDGLLSKMVAGGYFYAKAGAKTQKFFRNLASNLNNYYLTDNNVMSQMCITEFEGNKCAFIPYRLVLKVYLRRVTNEQI</sequence>